<dbReference type="GO" id="GO:0016460">
    <property type="term" value="C:myosin II complex"/>
    <property type="evidence" value="ECO:0007669"/>
    <property type="project" value="TreeGrafter"/>
</dbReference>
<gene>
    <name evidence="4" type="ORF">V1264_009680</name>
</gene>
<dbReference type="FunFam" id="1.10.238.10:FF:000178">
    <property type="entry name" value="Calmodulin-2 A"/>
    <property type="match status" value="1"/>
</dbReference>
<evidence type="ECO:0000313" key="5">
    <source>
        <dbReference type="Proteomes" id="UP001374579"/>
    </source>
</evidence>
<sequence length="153" mass="17066">MAFVDGLTQAEAEELKDAFFLFDKNGDKKISKEELGPVLRSLGQNPTQADIDAMMAEADTDNSGYLSYDEYVNVISKHMTPLDEVKVGLRQAFLVFDRDKSGYMNLTELQEVLCSIGDHMELNEVAMVLKAVDVNGDGKVDVEEFIDFLCDKV</sequence>
<dbReference type="GO" id="GO:0005509">
    <property type="term" value="F:calcium ion binding"/>
    <property type="evidence" value="ECO:0007669"/>
    <property type="project" value="InterPro"/>
</dbReference>
<keyword evidence="1" id="KW-0677">Repeat</keyword>
<feature type="domain" description="EF-hand" evidence="3">
    <location>
        <begin position="46"/>
        <end position="81"/>
    </location>
</feature>
<evidence type="ECO:0000256" key="2">
    <source>
        <dbReference type="ARBA" id="ARBA00022837"/>
    </source>
</evidence>
<feature type="domain" description="EF-hand" evidence="3">
    <location>
        <begin position="10"/>
        <end position="45"/>
    </location>
</feature>
<comment type="caution">
    <text evidence="4">The sequence shown here is derived from an EMBL/GenBank/DDBJ whole genome shotgun (WGS) entry which is preliminary data.</text>
</comment>
<dbReference type="SMART" id="SM00054">
    <property type="entry name" value="EFh"/>
    <property type="match status" value="4"/>
</dbReference>
<dbReference type="Pfam" id="PF13499">
    <property type="entry name" value="EF-hand_7"/>
    <property type="match status" value="2"/>
</dbReference>
<dbReference type="PROSITE" id="PS50222">
    <property type="entry name" value="EF_HAND_2"/>
    <property type="match status" value="4"/>
</dbReference>
<dbReference type="AlphaFoldDB" id="A0AAN9AS36"/>
<evidence type="ECO:0000259" key="3">
    <source>
        <dbReference type="PROSITE" id="PS50222"/>
    </source>
</evidence>
<dbReference type="PANTHER" id="PTHR23048:SF0">
    <property type="entry name" value="CALMODULIN LIKE 3"/>
    <property type="match status" value="1"/>
</dbReference>
<accession>A0AAN9AS36</accession>
<feature type="domain" description="EF-hand" evidence="3">
    <location>
        <begin position="84"/>
        <end position="119"/>
    </location>
</feature>
<dbReference type="SUPFAM" id="SSF47473">
    <property type="entry name" value="EF-hand"/>
    <property type="match status" value="1"/>
</dbReference>
<dbReference type="InterPro" id="IPR002048">
    <property type="entry name" value="EF_hand_dom"/>
</dbReference>
<dbReference type="Gene3D" id="1.10.238.10">
    <property type="entry name" value="EF-hand"/>
    <property type="match status" value="2"/>
</dbReference>
<proteinExistence type="predicted"/>
<dbReference type="PANTHER" id="PTHR23048">
    <property type="entry name" value="MYOSIN LIGHT CHAIN 1, 3"/>
    <property type="match status" value="1"/>
</dbReference>
<organism evidence="4 5">
    <name type="scientific">Littorina saxatilis</name>
    <dbReference type="NCBI Taxonomy" id="31220"/>
    <lineage>
        <taxon>Eukaryota</taxon>
        <taxon>Metazoa</taxon>
        <taxon>Spiralia</taxon>
        <taxon>Lophotrochozoa</taxon>
        <taxon>Mollusca</taxon>
        <taxon>Gastropoda</taxon>
        <taxon>Caenogastropoda</taxon>
        <taxon>Littorinimorpha</taxon>
        <taxon>Littorinoidea</taxon>
        <taxon>Littorinidae</taxon>
        <taxon>Littorina</taxon>
    </lineage>
</organism>
<feature type="domain" description="EF-hand" evidence="3">
    <location>
        <begin position="120"/>
        <end position="153"/>
    </location>
</feature>
<dbReference type="Proteomes" id="UP001374579">
    <property type="component" value="Unassembled WGS sequence"/>
</dbReference>
<reference evidence="4 5" key="1">
    <citation type="submission" date="2024-02" db="EMBL/GenBank/DDBJ databases">
        <title>Chromosome-scale genome assembly of the rough periwinkle Littorina saxatilis.</title>
        <authorList>
            <person name="De Jode A."/>
            <person name="Faria R."/>
            <person name="Formenti G."/>
            <person name="Sims Y."/>
            <person name="Smith T.P."/>
            <person name="Tracey A."/>
            <person name="Wood J.M.D."/>
            <person name="Zagrodzka Z.B."/>
            <person name="Johannesson K."/>
            <person name="Butlin R.K."/>
            <person name="Leder E.H."/>
        </authorList>
    </citation>
    <scope>NUCLEOTIDE SEQUENCE [LARGE SCALE GENOMIC DNA]</scope>
    <source>
        <strain evidence="4">Snail1</strain>
        <tissue evidence="4">Muscle</tissue>
    </source>
</reference>
<dbReference type="CDD" id="cd00051">
    <property type="entry name" value="EFh"/>
    <property type="match status" value="2"/>
</dbReference>
<evidence type="ECO:0000256" key="1">
    <source>
        <dbReference type="ARBA" id="ARBA00022737"/>
    </source>
</evidence>
<dbReference type="PROSITE" id="PS00018">
    <property type="entry name" value="EF_HAND_1"/>
    <property type="match status" value="4"/>
</dbReference>
<dbReference type="EMBL" id="JBAMIC010000022">
    <property type="protein sequence ID" value="KAK7092077.1"/>
    <property type="molecule type" value="Genomic_DNA"/>
</dbReference>
<keyword evidence="2" id="KW-0106">Calcium</keyword>
<keyword evidence="5" id="KW-1185">Reference proteome</keyword>
<evidence type="ECO:0000313" key="4">
    <source>
        <dbReference type="EMBL" id="KAK7092077.1"/>
    </source>
</evidence>
<protein>
    <recommendedName>
        <fullName evidence="3">EF-hand domain-containing protein</fullName>
    </recommendedName>
</protein>
<dbReference type="InterPro" id="IPR018247">
    <property type="entry name" value="EF_Hand_1_Ca_BS"/>
</dbReference>
<dbReference type="InterPro" id="IPR011992">
    <property type="entry name" value="EF-hand-dom_pair"/>
</dbReference>
<name>A0AAN9AS36_9CAEN</name>
<dbReference type="InterPro" id="IPR050230">
    <property type="entry name" value="CALM/Myosin/TropC-like"/>
</dbReference>